<dbReference type="RefSeq" id="WP_237824619.1">
    <property type="nucleotide sequence ID" value="NZ_JAKLTQ010000018.1"/>
</dbReference>
<evidence type="ECO:0000313" key="3">
    <source>
        <dbReference type="Proteomes" id="UP001165368"/>
    </source>
</evidence>
<evidence type="ECO:0000313" key="2">
    <source>
        <dbReference type="EMBL" id="MCG2623910.1"/>
    </source>
</evidence>
<protein>
    <submittedName>
        <fullName evidence="2">Uncharacterized protein</fullName>
    </submittedName>
</protein>
<reference evidence="2" key="1">
    <citation type="submission" date="2022-01" db="EMBL/GenBank/DDBJ databases">
        <authorList>
            <person name="Jo J.-H."/>
            <person name="Im W.-T."/>
        </authorList>
    </citation>
    <scope>NUCLEOTIDE SEQUENCE</scope>
    <source>
        <strain evidence="2">I2-34</strain>
    </source>
</reference>
<proteinExistence type="predicted"/>
<name>A0ABS9LB74_9MICC</name>
<keyword evidence="3" id="KW-1185">Reference proteome</keyword>
<dbReference type="EMBL" id="JAKLTQ010000018">
    <property type="protein sequence ID" value="MCG2623910.1"/>
    <property type="molecule type" value="Genomic_DNA"/>
</dbReference>
<accession>A0ABS9LB74</accession>
<gene>
    <name evidence="2" type="ORF">LVY72_18610</name>
</gene>
<organism evidence="2 3">
    <name type="scientific">Arthrobacter hankyongi</name>
    <dbReference type="NCBI Taxonomy" id="2904801"/>
    <lineage>
        <taxon>Bacteria</taxon>
        <taxon>Bacillati</taxon>
        <taxon>Actinomycetota</taxon>
        <taxon>Actinomycetes</taxon>
        <taxon>Micrococcales</taxon>
        <taxon>Micrococcaceae</taxon>
        <taxon>Arthrobacter</taxon>
    </lineage>
</organism>
<evidence type="ECO:0000256" key="1">
    <source>
        <dbReference type="SAM" id="MobiDB-lite"/>
    </source>
</evidence>
<feature type="region of interest" description="Disordered" evidence="1">
    <location>
        <begin position="131"/>
        <end position="153"/>
    </location>
</feature>
<dbReference type="Proteomes" id="UP001165368">
    <property type="component" value="Unassembled WGS sequence"/>
</dbReference>
<comment type="caution">
    <text evidence="2">The sequence shown here is derived from an EMBL/GenBank/DDBJ whole genome shotgun (WGS) entry which is preliminary data.</text>
</comment>
<sequence length="153" mass="16463">MGLFKKTGHSSSASMPWQLLSATRTDSCSALEDGLLQCIHLLHRGAGLTVRDILTIQPGPAVEVFRGPQSTAHSVYVVETDHRRLALGPGFSMHRWVKLPKIGRFDGRVDWLDPILDAVASSSLRPLQKVTRAGMPGSSKVQPALAGDEQAAA</sequence>